<dbReference type="InterPro" id="IPR025682">
    <property type="entry name" value="CpXC_dom"/>
</dbReference>
<reference evidence="3" key="2">
    <citation type="journal article" date="2021" name="Appl. Environ. Microbiol.">
        <title>Adaptability of a Caproate-Producing Bacterium Contributes to Its Dominance in an Anaerobic Fermentation System.</title>
        <authorList>
            <person name="Wang H."/>
            <person name="Gu Y."/>
            <person name="Zhou W."/>
            <person name="Zhao D."/>
            <person name="Qiao Z."/>
            <person name="Zheng J."/>
            <person name="Gao J."/>
            <person name="Chen X."/>
            <person name="Ren C."/>
            <person name="Xu Y."/>
        </authorList>
    </citation>
    <scope>NUCLEOTIDE SEQUENCE</scope>
    <source>
        <strain evidence="3">JNU-WLY1368</strain>
    </source>
</reference>
<dbReference type="EMBL" id="CP046051">
    <property type="protein sequence ID" value="QKN24668.1"/>
    <property type="molecule type" value="Genomic_DNA"/>
</dbReference>
<reference evidence="4 5" key="1">
    <citation type="submission" date="2019-11" db="EMBL/GenBank/DDBJ databases">
        <authorList>
            <person name="Ren C."/>
            <person name="Wang H."/>
            <person name="Xu Y."/>
        </authorList>
    </citation>
    <scope>NUCLEOTIDE SEQUENCE [LARGE SCALE GENOMIC DNA]</scope>
    <source>
        <strain evidence="5">JNU-WLY1368</strain>
        <strain evidence="2 4">LBM 19010</strain>
    </source>
</reference>
<dbReference type="Proteomes" id="UP000509623">
    <property type="component" value="Chromosome"/>
</dbReference>
<evidence type="ECO:0000259" key="1">
    <source>
        <dbReference type="Pfam" id="PF14353"/>
    </source>
</evidence>
<evidence type="ECO:0000313" key="4">
    <source>
        <dbReference type="Proteomes" id="UP000501316"/>
    </source>
</evidence>
<keyword evidence="5" id="KW-1185">Reference proteome</keyword>
<protein>
    <submittedName>
        <fullName evidence="2">CpXC protein</fullName>
    </submittedName>
</protein>
<accession>A0A859DRY3</accession>
<name>A0A859DRY3_9FIRM</name>
<dbReference type="RefSeq" id="WP_086036730.1">
    <property type="nucleotide sequence ID" value="NZ_CP046051.1"/>
</dbReference>
<evidence type="ECO:0000313" key="3">
    <source>
        <dbReference type="EMBL" id="QKO30167.1"/>
    </source>
</evidence>
<sequence length="217" mass="24524">MSTQVNKDVCCPQCGKPVRTKMWTGISADTEPLLRQKVRDETLFDWQCPHCGYQAELVYPCLYHDKNHKFMIYLVPEGNEKSLRKVEVDKRFPQLAGVKKREVASPMELKEKVLIFEAGLDDMGVELVKSGLAGIVEERQHVSVEAGCFCFANTEADRMGFVFFIDGKEEPIKKATRFATYEKAMEISHDCGGEQGDDFVRVDGGAAARVLETYQRT</sequence>
<feature type="domain" description="CpXC" evidence="1">
    <location>
        <begin position="10"/>
        <end position="129"/>
    </location>
</feature>
<dbReference type="AlphaFoldDB" id="A0A859DRY3"/>
<dbReference type="EMBL" id="CP046161">
    <property type="protein sequence ID" value="QKO30167.1"/>
    <property type="molecule type" value="Genomic_DNA"/>
</dbReference>
<dbReference type="Pfam" id="PF14353">
    <property type="entry name" value="CpXC"/>
    <property type="match status" value="1"/>
</dbReference>
<reference evidence="3" key="3">
    <citation type="journal article" date="2022" name="Int. J. Syst. Evol. Microbiol.">
        <title>Caproicibacterium lactatifermentans sp. nov., isolated from pit clay used for the production of Chinese strong aroma-type liquor.</title>
        <authorList>
            <person name="Wang H."/>
            <person name="Gu Y."/>
            <person name="Zhao D."/>
            <person name="Qiao Z."/>
            <person name="Zheng J."/>
            <person name="Gao J."/>
            <person name="Ren C."/>
            <person name="Xu Y."/>
        </authorList>
    </citation>
    <scope>NUCLEOTIDE SEQUENCE</scope>
    <source>
        <strain evidence="3">JNU-WLY1368</strain>
    </source>
</reference>
<dbReference type="Proteomes" id="UP000501316">
    <property type="component" value="Chromosome"/>
</dbReference>
<evidence type="ECO:0000313" key="5">
    <source>
        <dbReference type="Proteomes" id="UP000509623"/>
    </source>
</evidence>
<evidence type="ECO:0000313" key="2">
    <source>
        <dbReference type="EMBL" id="QKN24668.1"/>
    </source>
</evidence>
<organism evidence="2 4">
    <name type="scientific">Caproicibacterium lactatifermentans</name>
    <dbReference type="NCBI Taxonomy" id="2666138"/>
    <lineage>
        <taxon>Bacteria</taxon>
        <taxon>Bacillati</taxon>
        <taxon>Bacillota</taxon>
        <taxon>Clostridia</taxon>
        <taxon>Eubacteriales</taxon>
        <taxon>Oscillospiraceae</taxon>
        <taxon>Caproicibacterium</taxon>
    </lineage>
</organism>
<proteinExistence type="predicted"/>
<dbReference type="KEGG" id="clf:GJQ69_09390"/>
<gene>
    <name evidence="2" type="ORF">GJQ69_09390</name>
    <name evidence="3" type="ORF">GKP14_03545</name>
</gene>